<evidence type="ECO:0000259" key="1">
    <source>
        <dbReference type="PROSITE" id="PS51833"/>
    </source>
</evidence>
<dbReference type="Proteomes" id="UP000001036">
    <property type="component" value="Chromosome"/>
</dbReference>
<feature type="domain" description="HDOD" evidence="1">
    <location>
        <begin position="70"/>
        <end position="261"/>
    </location>
</feature>
<accession>B3PD20</accession>
<dbReference type="eggNOG" id="COG1639">
    <property type="taxonomic scope" value="Bacteria"/>
</dbReference>
<dbReference type="EMBL" id="CP000934">
    <property type="protein sequence ID" value="ACE83584.1"/>
    <property type="molecule type" value="Genomic_DNA"/>
</dbReference>
<gene>
    <name evidence="2" type="ordered locus">CJA_1385</name>
</gene>
<dbReference type="Gene3D" id="1.10.3210.10">
    <property type="entry name" value="Hypothetical protein af1432"/>
    <property type="match status" value="1"/>
</dbReference>
<evidence type="ECO:0000313" key="3">
    <source>
        <dbReference type="Proteomes" id="UP000001036"/>
    </source>
</evidence>
<dbReference type="PANTHER" id="PTHR33525:SF6">
    <property type="entry name" value="HDOD DOMAIN-CONTAINING PROTEIN"/>
    <property type="match status" value="1"/>
</dbReference>
<dbReference type="PROSITE" id="PS51833">
    <property type="entry name" value="HDOD"/>
    <property type="match status" value="1"/>
</dbReference>
<protein>
    <recommendedName>
        <fullName evidence="1">HDOD domain-containing protein</fullName>
    </recommendedName>
</protein>
<sequence length="327" mass="35872">MTIKGLPGVQAFLRLRSGFCVACHRLSAFPLVFFASSESSAIPKEEAINQLFISEANVELQTLLDHAQKLPSIPEVVRELIEKFDDDQVNTEEIVERISADQVLTAKLLRVANSPFYGGNRNLFSVRDAVFFLGFNAVRTLVLAAGVTGAFRPPASFDLRGFWKLSFSVAAACKTLAVYSRDNVDTAFTCGLIHNIGELLVQIILPGKGALLAKQARHAPLEFGRECEVLGFTYAELGAALARRWNFPEAMAQAIEQQNDPLAARSFSRVAGLIHLALYRVAYAGESQLPPVFPIALALRLDIDLEHILEPVSAVEQQVDELAHLLD</sequence>
<dbReference type="PANTHER" id="PTHR33525">
    <property type="match status" value="1"/>
</dbReference>
<evidence type="ECO:0000313" key="2">
    <source>
        <dbReference type="EMBL" id="ACE83584.1"/>
    </source>
</evidence>
<dbReference type="InterPro" id="IPR052340">
    <property type="entry name" value="RNase_Y/CdgJ"/>
</dbReference>
<dbReference type="KEGG" id="cja:CJA_1385"/>
<dbReference type="AlphaFoldDB" id="B3PD20"/>
<keyword evidence="3" id="KW-1185">Reference proteome</keyword>
<dbReference type="HOGENOM" id="CLU_048246_3_0_6"/>
<dbReference type="SUPFAM" id="SSF109604">
    <property type="entry name" value="HD-domain/PDEase-like"/>
    <property type="match status" value="1"/>
</dbReference>
<organism evidence="2 3">
    <name type="scientific">Cellvibrio japonicus (strain Ueda107)</name>
    <name type="common">Pseudomonas fluorescens subsp. cellulosa</name>
    <dbReference type="NCBI Taxonomy" id="498211"/>
    <lineage>
        <taxon>Bacteria</taxon>
        <taxon>Pseudomonadati</taxon>
        <taxon>Pseudomonadota</taxon>
        <taxon>Gammaproteobacteria</taxon>
        <taxon>Cellvibrionales</taxon>
        <taxon>Cellvibrionaceae</taxon>
        <taxon>Cellvibrio</taxon>
    </lineage>
</organism>
<reference evidence="2 3" key="1">
    <citation type="journal article" date="2008" name="J. Bacteriol.">
        <title>Insights into plant cell wall degradation from the genome sequence of the soil bacterium Cellvibrio japonicus.</title>
        <authorList>
            <person name="Deboy R.T."/>
            <person name="Mongodin E.F."/>
            <person name="Fouts D.E."/>
            <person name="Tailford L.E."/>
            <person name="Khouri H."/>
            <person name="Emerson J.B."/>
            <person name="Mohamoud Y."/>
            <person name="Watkins K."/>
            <person name="Henrissat B."/>
            <person name="Gilbert H.J."/>
            <person name="Nelson K.E."/>
        </authorList>
    </citation>
    <scope>NUCLEOTIDE SEQUENCE [LARGE SCALE GENOMIC DNA]</scope>
    <source>
        <strain evidence="2 3">Ueda107</strain>
    </source>
</reference>
<dbReference type="InterPro" id="IPR013976">
    <property type="entry name" value="HDOD"/>
</dbReference>
<name>B3PD20_CELJU</name>
<dbReference type="STRING" id="498211.CJA_1385"/>
<proteinExistence type="predicted"/>
<dbReference type="Pfam" id="PF08668">
    <property type="entry name" value="HDOD"/>
    <property type="match status" value="1"/>
</dbReference>